<dbReference type="GO" id="GO:0005634">
    <property type="term" value="C:nucleus"/>
    <property type="evidence" value="ECO:0007669"/>
    <property type="project" value="TreeGrafter"/>
</dbReference>
<comment type="similarity">
    <text evidence="1">Belongs to the NKAP family.</text>
</comment>
<dbReference type="AlphaFoldDB" id="A0A9W8GY40"/>
<sequence length="338" mass="38169">MASSGRGGIPDPKYLAERRAQREKIQFSIWAPSPTASEDEACRVEEDAIIAKLQGRIDERNRELTKGDDVSDSDSRSSTDSRSDTDGSSDEDLDRKKSKRKSSRTQSKRSKRSSKESESKRSSKDKKRSKSSRHKSKSSKSSKSKHSSSRRHRRRRESDYSDGSSDVYSDDDSSQSRSVSPRTRRESKHTSSNDMHTSRHTSSKPAPTTELPVEQLSDQEIGPMPSSDRLPALSARSFGGALLPGEGSAMAAYVQSGERIPRRGEIGVDQDMIERLENSGYVMSGNRHRRMNAVRVRKENQVISAEEKRQMLLQNQEERLKKETQIITEFRDMLSKKQ</sequence>
<dbReference type="PANTHER" id="PTHR13087:SF0">
    <property type="entry name" value="NFKB ACTIVATING PROTEIN LIKE"/>
    <property type="match status" value="1"/>
</dbReference>
<feature type="region of interest" description="Disordered" evidence="3">
    <location>
        <begin position="54"/>
        <end position="233"/>
    </location>
</feature>
<dbReference type="Proteomes" id="UP001140011">
    <property type="component" value="Unassembled WGS sequence"/>
</dbReference>
<name>A0A9W8GY40_9FUNG</name>
<dbReference type="PANTHER" id="PTHR13087">
    <property type="entry name" value="NF-KAPPA B ACTIVATING PROTEIN"/>
    <property type="match status" value="1"/>
</dbReference>
<evidence type="ECO:0000256" key="1">
    <source>
        <dbReference type="ARBA" id="ARBA00009313"/>
    </source>
</evidence>
<feature type="coiled-coil region" evidence="2">
    <location>
        <begin position="295"/>
        <end position="333"/>
    </location>
</feature>
<dbReference type="InterPro" id="IPR009269">
    <property type="entry name" value="NKAP_C"/>
</dbReference>
<evidence type="ECO:0000313" key="6">
    <source>
        <dbReference type="Proteomes" id="UP001140011"/>
    </source>
</evidence>
<feature type="compositionally biased region" description="Basic residues" evidence="3">
    <location>
        <begin position="123"/>
        <end position="155"/>
    </location>
</feature>
<dbReference type="EMBL" id="JANBUH010000206">
    <property type="protein sequence ID" value="KAJ2753268.1"/>
    <property type="molecule type" value="Genomic_DNA"/>
</dbReference>
<dbReference type="Pfam" id="PF06047">
    <property type="entry name" value="Nkap_C"/>
    <property type="match status" value="1"/>
</dbReference>
<gene>
    <name evidence="5" type="ORF">GGI19_003265</name>
</gene>
<comment type="caution">
    <text evidence="5">The sequence shown here is derived from an EMBL/GenBank/DDBJ whole genome shotgun (WGS) entry which is preliminary data.</text>
</comment>
<reference evidence="5" key="1">
    <citation type="submission" date="2022-07" db="EMBL/GenBank/DDBJ databases">
        <title>Phylogenomic reconstructions and comparative analyses of Kickxellomycotina fungi.</title>
        <authorList>
            <person name="Reynolds N.K."/>
            <person name="Stajich J.E."/>
            <person name="Barry K."/>
            <person name="Grigoriev I.V."/>
            <person name="Crous P."/>
            <person name="Smith M.E."/>
        </authorList>
    </citation>
    <scope>NUCLEOTIDE SEQUENCE</scope>
    <source>
        <strain evidence="5">BCRC 34297</strain>
    </source>
</reference>
<feature type="compositionally biased region" description="Basic and acidic residues" evidence="3">
    <location>
        <begin position="113"/>
        <end position="122"/>
    </location>
</feature>
<protein>
    <recommendedName>
        <fullName evidence="4">NF-kappa-B-activating protein C-terminal domain-containing protein</fullName>
    </recommendedName>
</protein>
<feature type="domain" description="NF-kappa-B-activating protein C-terminal" evidence="4">
    <location>
        <begin position="236"/>
        <end position="335"/>
    </location>
</feature>
<dbReference type="GO" id="GO:0010468">
    <property type="term" value="P:regulation of gene expression"/>
    <property type="evidence" value="ECO:0007669"/>
    <property type="project" value="TreeGrafter"/>
</dbReference>
<dbReference type="InterPro" id="IPR040466">
    <property type="entry name" value="NKAP"/>
</dbReference>
<feature type="compositionally biased region" description="Basic residues" evidence="3">
    <location>
        <begin position="96"/>
        <end position="112"/>
    </location>
</feature>
<evidence type="ECO:0000256" key="2">
    <source>
        <dbReference type="SAM" id="Coils"/>
    </source>
</evidence>
<proteinExistence type="inferred from homology"/>
<dbReference type="OrthoDB" id="273141at2759"/>
<organism evidence="5 6">
    <name type="scientific">Coemansia pectinata</name>
    <dbReference type="NCBI Taxonomy" id="1052879"/>
    <lineage>
        <taxon>Eukaryota</taxon>
        <taxon>Fungi</taxon>
        <taxon>Fungi incertae sedis</taxon>
        <taxon>Zoopagomycota</taxon>
        <taxon>Kickxellomycotina</taxon>
        <taxon>Kickxellomycetes</taxon>
        <taxon>Kickxellales</taxon>
        <taxon>Kickxellaceae</taxon>
        <taxon>Coemansia</taxon>
    </lineage>
</organism>
<feature type="compositionally biased region" description="Basic and acidic residues" evidence="3">
    <location>
        <begin position="55"/>
        <end position="85"/>
    </location>
</feature>
<accession>A0A9W8GY40</accession>
<evidence type="ECO:0000256" key="3">
    <source>
        <dbReference type="SAM" id="MobiDB-lite"/>
    </source>
</evidence>
<dbReference type="GO" id="GO:0003682">
    <property type="term" value="F:chromatin binding"/>
    <property type="evidence" value="ECO:0007669"/>
    <property type="project" value="InterPro"/>
</dbReference>
<keyword evidence="2" id="KW-0175">Coiled coil</keyword>
<evidence type="ECO:0000259" key="4">
    <source>
        <dbReference type="Pfam" id="PF06047"/>
    </source>
</evidence>
<evidence type="ECO:0000313" key="5">
    <source>
        <dbReference type="EMBL" id="KAJ2753268.1"/>
    </source>
</evidence>
<keyword evidence="6" id="KW-1185">Reference proteome</keyword>